<proteinExistence type="inferred from homology"/>
<keyword evidence="3 4" id="KW-0560">Oxidoreductase</keyword>
<comment type="similarity">
    <text evidence="1">Belongs to the short-chain dehydrogenases/reductases (SDR) family.</text>
</comment>
<organism evidence="4 5">
    <name type="scientific">Streptomyces violaceochromogenes</name>
    <dbReference type="NCBI Taxonomy" id="67377"/>
    <lineage>
        <taxon>Bacteria</taxon>
        <taxon>Bacillati</taxon>
        <taxon>Actinomycetota</taxon>
        <taxon>Actinomycetes</taxon>
        <taxon>Kitasatosporales</taxon>
        <taxon>Streptomycetaceae</taxon>
        <taxon>Streptomyces</taxon>
    </lineage>
</organism>
<dbReference type="GO" id="GO:0016491">
    <property type="term" value="F:oxidoreductase activity"/>
    <property type="evidence" value="ECO:0007669"/>
    <property type="project" value="UniProtKB-KW"/>
</dbReference>
<dbReference type="PANTHER" id="PTHR43391:SF14">
    <property type="entry name" value="DEHYDROGENASE_REDUCTASE SDR FAMILY PROTEIN 7-LIKE"/>
    <property type="match status" value="1"/>
</dbReference>
<keyword evidence="2" id="KW-0521">NADP</keyword>
<evidence type="ECO:0000256" key="2">
    <source>
        <dbReference type="ARBA" id="ARBA00022857"/>
    </source>
</evidence>
<comment type="caution">
    <text evidence="4">The sequence shown here is derived from an EMBL/GenBank/DDBJ whole genome shotgun (WGS) entry which is preliminary data.</text>
</comment>
<dbReference type="EMBL" id="JAYXNZ010000002">
    <property type="protein sequence ID" value="MEC7052098.1"/>
    <property type="molecule type" value="Genomic_DNA"/>
</dbReference>
<protein>
    <submittedName>
        <fullName evidence="4">SDR family oxidoreductase</fullName>
        <ecNumber evidence="4">1.-.-.-</ecNumber>
    </submittedName>
</protein>
<dbReference type="RefSeq" id="WP_327785356.1">
    <property type="nucleotide sequence ID" value="NZ_JAYXNZ010000002.1"/>
</dbReference>
<evidence type="ECO:0000256" key="3">
    <source>
        <dbReference type="ARBA" id="ARBA00023002"/>
    </source>
</evidence>
<dbReference type="InterPro" id="IPR002347">
    <property type="entry name" value="SDR_fam"/>
</dbReference>
<dbReference type="CDD" id="cd05233">
    <property type="entry name" value="SDR_c"/>
    <property type="match status" value="1"/>
</dbReference>
<evidence type="ECO:0000313" key="4">
    <source>
        <dbReference type="EMBL" id="MEC7052098.1"/>
    </source>
</evidence>
<evidence type="ECO:0000256" key="1">
    <source>
        <dbReference type="ARBA" id="ARBA00006484"/>
    </source>
</evidence>
<dbReference type="Gene3D" id="3.40.50.720">
    <property type="entry name" value="NAD(P)-binding Rossmann-like Domain"/>
    <property type="match status" value="1"/>
</dbReference>
<sequence length="132" mass="13701">MVAPRRAPELASVAEAVLAVGGTCLDIVADALDPQAAAEVVASAVTTFGSVGIALLNAGQGPDISMDDVSTDHLSRIMALNYDVVVNYLNPLIRQMKSQPDGGLIAHTNSLAGLMGIPRHGPYSAARQRRVP</sequence>
<dbReference type="SUPFAM" id="SSF51735">
    <property type="entry name" value="NAD(P)-binding Rossmann-fold domains"/>
    <property type="match status" value="1"/>
</dbReference>
<dbReference type="EC" id="1.-.-.-" evidence="4"/>
<dbReference type="Proteomes" id="UP001353952">
    <property type="component" value="Unassembled WGS sequence"/>
</dbReference>
<dbReference type="Pfam" id="PF00106">
    <property type="entry name" value="adh_short"/>
    <property type="match status" value="1"/>
</dbReference>
<name>A0ABU6LRR6_9ACTN</name>
<reference evidence="4 5" key="1">
    <citation type="submission" date="2024-01" db="EMBL/GenBank/DDBJ databases">
        <title>Genome analysis.</title>
        <authorList>
            <person name="Zhang K."/>
        </authorList>
    </citation>
    <scope>NUCLEOTIDE SEQUENCE [LARGE SCALE GENOMIC DNA]</scope>
    <source>
        <strain evidence="4 5">CGMCC 4.1753</strain>
    </source>
</reference>
<keyword evidence="5" id="KW-1185">Reference proteome</keyword>
<dbReference type="PANTHER" id="PTHR43391">
    <property type="entry name" value="RETINOL DEHYDROGENASE-RELATED"/>
    <property type="match status" value="1"/>
</dbReference>
<accession>A0ABU6LRR6</accession>
<gene>
    <name evidence="4" type="ORF">RFN57_07390</name>
</gene>
<dbReference type="InterPro" id="IPR036291">
    <property type="entry name" value="NAD(P)-bd_dom_sf"/>
</dbReference>
<evidence type="ECO:0000313" key="5">
    <source>
        <dbReference type="Proteomes" id="UP001353952"/>
    </source>
</evidence>